<dbReference type="EMBL" id="RQHK01000002">
    <property type="protein sequence ID" value="TGM81964.1"/>
    <property type="molecule type" value="Genomic_DNA"/>
</dbReference>
<keyword evidence="5" id="KW-0411">Iron-sulfur</keyword>
<keyword evidence="4" id="KW-0408">Iron</keyword>
<evidence type="ECO:0000259" key="6">
    <source>
        <dbReference type="PROSITE" id="PS51296"/>
    </source>
</evidence>
<evidence type="ECO:0000256" key="1">
    <source>
        <dbReference type="ARBA" id="ARBA00022714"/>
    </source>
</evidence>
<dbReference type="PANTHER" id="PTHR21266:SF60">
    <property type="entry name" value="3-KETOSTEROID-9-ALPHA-MONOOXYGENASE, OXYGENASE COMPONENT"/>
    <property type="match status" value="1"/>
</dbReference>
<keyword evidence="8" id="KW-1185">Reference proteome</keyword>
<dbReference type="PANTHER" id="PTHR21266">
    <property type="entry name" value="IRON-SULFUR DOMAIN CONTAINING PROTEIN"/>
    <property type="match status" value="1"/>
</dbReference>
<comment type="caution">
    <text evidence="7">The sequence shown here is derived from an EMBL/GenBank/DDBJ whole genome shotgun (WGS) entry which is preliminary data.</text>
</comment>
<evidence type="ECO:0000256" key="3">
    <source>
        <dbReference type="ARBA" id="ARBA00023002"/>
    </source>
</evidence>
<sequence>MVILKEVWFLVCSAKELPQGKVISFPTKFQDFVLFRNVENEIVALEAHCSHLGAHLGNATWSKDGIRCSLHEICFDSNGNSLKSKLGLYKQKRFITKEEFGSVFVYFGRNSNPIFPELNLIPKLEQMYESFPGKKIFTNWEAILINAFDPIHLEYVHKRRLVDEPQIRWDKKKNILEFRYNSEVIGTKFSDYIMKWISNNHIKVRIQTYHGYLFTVESDLGKFKSQLLLSLNPFPSHTMISGILIQKKSFPFLNSIRMFFAGFLFKRFLLADIKPLEGMNVNHENLKKDPYLSIIGDYLKSINEPI</sequence>
<protein>
    <recommendedName>
        <fullName evidence="6">Rieske domain-containing protein</fullName>
    </recommendedName>
</protein>
<keyword evidence="2" id="KW-0479">Metal-binding</keyword>
<evidence type="ECO:0000313" key="8">
    <source>
        <dbReference type="Proteomes" id="UP000297940"/>
    </source>
</evidence>
<evidence type="ECO:0000256" key="2">
    <source>
        <dbReference type="ARBA" id="ARBA00022723"/>
    </source>
</evidence>
<keyword evidence="3" id="KW-0560">Oxidoreductase</keyword>
<name>A0ABY2P3Y0_9LEPT</name>
<dbReference type="InterPro" id="IPR017941">
    <property type="entry name" value="Rieske_2Fe-2S"/>
</dbReference>
<dbReference type="InterPro" id="IPR036922">
    <property type="entry name" value="Rieske_2Fe-2S_sf"/>
</dbReference>
<evidence type="ECO:0000256" key="4">
    <source>
        <dbReference type="ARBA" id="ARBA00023004"/>
    </source>
</evidence>
<evidence type="ECO:0000313" key="7">
    <source>
        <dbReference type="EMBL" id="TGM81964.1"/>
    </source>
</evidence>
<accession>A0ABY2P3Y0</accession>
<evidence type="ECO:0000256" key="5">
    <source>
        <dbReference type="ARBA" id="ARBA00023014"/>
    </source>
</evidence>
<feature type="domain" description="Rieske" evidence="6">
    <location>
        <begin position="8"/>
        <end position="105"/>
    </location>
</feature>
<gene>
    <name evidence="7" type="ORF">EHR01_04030</name>
</gene>
<proteinExistence type="predicted"/>
<dbReference type="Gene3D" id="2.102.10.10">
    <property type="entry name" value="Rieske [2Fe-2S] iron-sulphur domain"/>
    <property type="match status" value="1"/>
</dbReference>
<reference evidence="8" key="1">
    <citation type="journal article" date="2019" name="PLoS Negl. Trop. Dis.">
        <title>Revisiting the worldwide diversity of Leptospira species in the environment.</title>
        <authorList>
            <person name="Vincent A.T."/>
            <person name="Schiettekatte O."/>
            <person name="Bourhy P."/>
            <person name="Veyrier F.J."/>
            <person name="Picardeau M."/>
        </authorList>
    </citation>
    <scope>NUCLEOTIDE SEQUENCE [LARGE SCALE GENOMIC DNA]</scope>
    <source>
        <strain evidence="8">201601298</strain>
    </source>
</reference>
<dbReference type="PROSITE" id="PS51296">
    <property type="entry name" value="RIESKE"/>
    <property type="match status" value="1"/>
</dbReference>
<keyword evidence="1" id="KW-0001">2Fe-2S</keyword>
<dbReference type="Pfam" id="PF00355">
    <property type="entry name" value="Rieske"/>
    <property type="match status" value="1"/>
</dbReference>
<dbReference type="Proteomes" id="UP000297940">
    <property type="component" value="Unassembled WGS sequence"/>
</dbReference>
<dbReference type="SUPFAM" id="SSF50022">
    <property type="entry name" value="ISP domain"/>
    <property type="match status" value="1"/>
</dbReference>
<organism evidence="7 8">
    <name type="scientific">Leptospira mtsangambouensis</name>
    <dbReference type="NCBI Taxonomy" id="2484912"/>
    <lineage>
        <taxon>Bacteria</taxon>
        <taxon>Pseudomonadati</taxon>
        <taxon>Spirochaetota</taxon>
        <taxon>Spirochaetia</taxon>
        <taxon>Leptospirales</taxon>
        <taxon>Leptospiraceae</taxon>
        <taxon>Leptospira</taxon>
    </lineage>
</organism>
<dbReference type="InterPro" id="IPR050584">
    <property type="entry name" value="Cholesterol_7-desaturase"/>
</dbReference>